<dbReference type="OrthoDB" id="1305859at2759"/>
<gene>
    <name evidence="1" type="ORF">E6C27_scaffold93G00500</name>
</gene>
<organism evidence="1 2">
    <name type="scientific">Cucumis melo var. makuwa</name>
    <name type="common">Oriental melon</name>
    <dbReference type="NCBI Taxonomy" id="1194695"/>
    <lineage>
        <taxon>Eukaryota</taxon>
        <taxon>Viridiplantae</taxon>
        <taxon>Streptophyta</taxon>
        <taxon>Embryophyta</taxon>
        <taxon>Tracheophyta</taxon>
        <taxon>Spermatophyta</taxon>
        <taxon>Magnoliopsida</taxon>
        <taxon>eudicotyledons</taxon>
        <taxon>Gunneridae</taxon>
        <taxon>Pentapetalae</taxon>
        <taxon>rosids</taxon>
        <taxon>fabids</taxon>
        <taxon>Cucurbitales</taxon>
        <taxon>Cucurbitaceae</taxon>
        <taxon>Benincaseae</taxon>
        <taxon>Cucumis</taxon>
    </lineage>
</organism>
<reference evidence="1 2" key="1">
    <citation type="submission" date="2019-08" db="EMBL/GenBank/DDBJ databases">
        <title>Draft genome sequences of two oriental melons (Cucumis melo L. var makuwa).</title>
        <authorList>
            <person name="Kwon S.-Y."/>
        </authorList>
    </citation>
    <scope>NUCLEOTIDE SEQUENCE [LARGE SCALE GENOMIC DNA]</scope>
    <source>
        <strain evidence="2">cv. SW 3</strain>
        <tissue evidence="1">Leaf</tissue>
    </source>
</reference>
<evidence type="ECO:0000313" key="2">
    <source>
        <dbReference type="Proteomes" id="UP000321393"/>
    </source>
</evidence>
<proteinExistence type="predicted"/>
<name>A0A5A7TJI3_CUCMM</name>
<accession>A0A5A7TJI3</accession>
<evidence type="ECO:0000313" key="1">
    <source>
        <dbReference type="EMBL" id="KAA0041585.1"/>
    </source>
</evidence>
<dbReference type="AlphaFoldDB" id="A0A5A7TJI3"/>
<protein>
    <submittedName>
        <fullName evidence="1">Mitochondrial protein</fullName>
    </submittedName>
</protein>
<sequence>MKKESQKSMVGKLNFFLGFQIQQGETGIFIFQEKYARNLINKFGLNQAKAKRTPAAIQIKVSNADGGKKVDKSLSKYYKESIVSQCKSLGYCLCHWCVCSLSRCSS</sequence>
<comment type="caution">
    <text evidence="1">The sequence shown here is derived from an EMBL/GenBank/DDBJ whole genome shotgun (WGS) entry which is preliminary data.</text>
</comment>
<dbReference type="EMBL" id="SSTE01016484">
    <property type="protein sequence ID" value="KAA0041585.1"/>
    <property type="molecule type" value="Genomic_DNA"/>
</dbReference>
<dbReference type="Proteomes" id="UP000321393">
    <property type="component" value="Unassembled WGS sequence"/>
</dbReference>